<dbReference type="InterPro" id="IPR013767">
    <property type="entry name" value="PAS_fold"/>
</dbReference>
<dbReference type="Pfam" id="PF00989">
    <property type="entry name" value="PAS"/>
    <property type="match status" value="1"/>
</dbReference>
<dbReference type="GO" id="GO:0000155">
    <property type="term" value="F:phosphorelay sensor kinase activity"/>
    <property type="evidence" value="ECO:0007669"/>
    <property type="project" value="InterPro"/>
</dbReference>
<dbReference type="InterPro" id="IPR005467">
    <property type="entry name" value="His_kinase_dom"/>
</dbReference>
<dbReference type="SMART" id="SM00387">
    <property type="entry name" value="HATPase_c"/>
    <property type="match status" value="1"/>
</dbReference>
<feature type="transmembrane region" description="Helical" evidence="5">
    <location>
        <begin position="117"/>
        <end position="136"/>
    </location>
</feature>
<dbReference type="Gene3D" id="1.20.5.1930">
    <property type="match status" value="1"/>
</dbReference>
<gene>
    <name evidence="8" type="ORF">KDM89_10780</name>
</gene>
<comment type="caution">
    <text evidence="8">The sequence shown here is derived from an EMBL/GenBank/DDBJ whole genome shotgun (WGS) entry which is preliminary data.</text>
</comment>
<dbReference type="Proteomes" id="UP000680067">
    <property type="component" value="Unassembled WGS sequence"/>
</dbReference>
<dbReference type="PANTHER" id="PTHR24421:SF59">
    <property type="entry name" value="OXYGEN SENSOR HISTIDINE KINASE NREB"/>
    <property type="match status" value="1"/>
</dbReference>
<dbReference type="Pfam" id="PF17159">
    <property type="entry name" value="MASE3"/>
    <property type="match status" value="1"/>
</dbReference>
<dbReference type="CDD" id="cd16917">
    <property type="entry name" value="HATPase_UhpB-NarQ-NarX-like"/>
    <property type="match status" value="1"/>
</dbReference>
<evidence type="ECO:0000256" key="3">
    <source>
        <dbReference type="ARBA" id="ARBA00023012"/>
    </source>
</evidence>
<keyword evidence="2" id="KW-0418">Kinase</keyword>
<dbReference type="Gene3D" id="3.30.565.10">
    <property type="entry name" value="Histidine kinase-like ATPase, C-terminal domain"/>
    <property type="match status" value="1"/>
</dbReference>
<evidence type="ECO:0000313" key="8">
    <source>
        <dbReference type="EMBL" id="MBR7782631.1"/>
    </source>
</evidence>
<evidence type="ECO:0000256" key="2">
    <source>
        <dbReference type="ARBA" id="ARBA00022777"/>
    </source>
</evidence>
<evidence type="ECO:0000256" key="1">
    <source>
        <dbReference type="ARBA" id="ARBA00022679"/>
    </source>
</evidence>
<evidence type="ECO:0000259" key="6">
    <source>
        <dbReference type="PROSITE" id="PS50109"/>
    </source>
</evidence>
<feature type="domain" description="PAS" evidence="7">
    <location>
        <begin position="298"/>
        <end position="351"/>
    </location>
</feature>
<feature type="transmembrane region" description="Helical" evidence="5">
    <location>
        <begin position="77"/>
        <end position="97"/>
    </location>
</feature>
<proteinExistence type="predicted"/>
<feature type="transmembrane region" description="Helical" evidence="5">
    <location>
        <begin position="183"/>
        <end position="204"/>
    </location>
</feature>
<evidence type="ECO:0000256" key="5">
    <source>
        <dbReference type="SAM" id="Phobius"/>
    </source>
</evidence>
<reference evidence="8" key="1">
    <citation type="submission" date="2021-04" db="EMBL/GenBank/DDBJ databases">
        <title>novel species isolated from subtropical streams in China.</title>
        <authorList>
            <person name="Lu H."/>
        </authorList>
    </citation>
    <scope>NUCLEOTIDE SEQUENCE</scope>
    <source>
        <strain evidence="8">LFS511W</strain>
    </source>
</reference>
<feature type="transmembrane region" description="Helical" evidence="5">
    <location>
        <begin position="12"/>
        <end position="30"/>
    </location>
</feature>
<dbReference type="Pfam" id="PF07730">
    <property type="entry name" value="HisKA_3"/>
    <property type="match status" value="1"/>
</dbReference>
<feature type="transmembrane region" description="Helical" evidence="5">
    <location>
        <begin position="148"/>
        <end position="171"/>
    </location>
</feature>
<dbReference type="Gene3D" id="3.30.450.20">
    <property type="entry name" value="PAS domain"/>
    <property type="match status" value="1"/>
</dbReference>
<sequence length="649" mass="72291">MTSTPRSTAPALRQAMTAAAFAFIASLILWTNQQHVSRFFMLSPLLVHTLLETITITIFVSVFIVCWNAFGGHRSRSSVVLAVTFLSAAILGFVHAISFQGMPEFTGPSDMHKSFSAWIACRAIIAMTLLGLSLNPKDPNLSQKQSDIFLGVGLALTAIICSVIFFFPHAIPLMYSTESGQTNFKIGCEIILIVINIASAALFLRDGVKGTDQQVEDRLEIARIPLFLASWLMGISEVYFSLYAERSDVNVAIGHFLQLAAAVAIYRSMVAINIHKPYTRLATQTIEIARAAGELAAQRERLHRMIDTAIDGIITVDEHQSILMINPAAAAIFGYDADFLPGKSLTLLIPERHRSGHGTHLKKFGETGSTRRKMGSHYEDFYITGRRSDGEEFPMEASIAHQLENGARIYTVIFRDITDRKIAKEKMAQYHEELSQLSAALQSIREEERKHIARELHDDLGQLLAALRMDLTLVQRDPELGNKSQSAIQSMDQLILTAITTLRRIATDLRPRALDEGGLFFALQTLQREFSQRHRIDCELIADEDRLTLDDARSTAIYRIVQESLTNVARHAEASTVTIEFEHFPDKIIFSICDNGKGIDEEDMKKSRSFGLVGMRERVKAMHGQFHVSGNAGEGTCLHVELPFSRQTA</sequence>
<dbReference type="InterPro" id="IPR033425">
    <property type="entry name" value="MASE3"/>
</dbReference>
<evidence type="ECO:0000313" key="9">
    <source>
        <dbReference type="Proteomes" id="UP000680067"/>
    </source>
</evidence>
<dbReference type="SUPFAM" id="SSF55874">
    <property type="entry name" value="ATPase domain of HSP90 chaperone/DNA topoisomerase II/histidine kinase"/>
    <property type="match status" value="1"/>
</dbReference>
<dbReference type="GO" id="GO:0016020">
    <property type="term" value="C:membrane"/>
    <property type="evidence" value="ECO:0007669"/>
    <property type="project" value="InterPro"/>
</dbReference>
<dbReference type="SMART" id="SM00091">
    <property type="entry name" value="PAS"/>
    <property type="match status" value="1"/>
</dbReference>
<dbReference type="GO" id="GO:0006355">
    <property type="term" value="P:regulation of DNA-templated transcription"/>
    <property type="evidence" value="ECO:0007669"/>
    <property type="project" value="InterPro"/>
</dbReference>
<dbReference type="InterPro" id="IPR011712">
    <property type="entry name" value="Sig_transdc_His_kin_sub3_dim/P"/>
</dbReference>
<dbReference type="InterPro" id="IPR035965">
    <property type="entry name" value="PAS-like_dom_sf"/>
</dbReference>
<keyword evidence="5" id="KW-1133">Transmembrane helix</keyword>
<organism evidence="8 9">
    <name type="scientific">Undibacterium luofuense</name>
    <dbReference type="NCBI Taxonomy" id="2828733"/>
    <lineage>
        <taxon>Bacteria</taxon>
        <taxon>Pseudomonadati</taxon>
        <taxon>Pseudomonadota</taxon>
        <taxon>Betaproteobacteria</taxon>
        <taxon>Burkholderiales</taxon>
        <taxon>Oxalobacteraceae</taxon>
        <taxon>Undibacterium</taxon>
    </lineage>
</organism>
<dbReference type="InterPro" id="IPR036890">
    <property type="entry name" value="HATPase_C_sf"/>
</dbReference>
<dbReference type="PROSITE" id="PS50109">
    <property type="entry name" value="HIS_KIN"/>
    <property type="match status" value="1"/>
</dbReference>
<feature type="domain" description="Histidine kinase" evidence="6">
    <location>
        <begin position="451"/>
        <end position="646"/>
    </location>
</feature>
<dbReference type="CDD" id="cd00130">
    <property type="entry name" value="PAS"/>
    <property type="match status" value="1"/>
</dbReference>
<feature type="coiled-coil region" evidence="4">
    <location>
        <begin position="420"/>
        <end position="447"/>
    </location>
</feature>
<dbReference type="SUPFAM" id="SSF55785">
    <property type="entry name" value="PYP-like sensor domain (PAS domain)"/>
    <property type="match status" value="1"/>
</dbReference>
<dbReference type="InterPro" id="IPR003594">
    <property type="entry name" value="HATPase_dom"/>
</dbReference>
<keyword evidence="3" id="KW-0902">Two-component regulatory system</keyword>
<evidence type="ECO:0000256" key="4">
    <source>
        <dbReference type="SAM" id="Coils"/>
    </source>
</evidence>
<feature type="transmembrane region" description="Helical" evidence="5">
    <location>
        <begin position="224"/>
        <end position="243"/>
    </location>
</feature>
<accession>A0A941DPP1</accession>
<keyword evidence="9" id="KW-1185">Reference proteome</keyword>
<dbReference type="NCBIfam" id="TIGR00229">
    <property type="entry name" value="sensory_box"/>
    <property type="match status" value="1"/>
</dbReference>
<evidence type="ECO:0000259" key="7">
    <source>
        <dbReference type="PROSITE" id="PS50112"/>
    </source>
</evidence>
<feature type="transmembrane region" description="Helical" evidence="5">
    <location>
        <begin position="50"/>
        <end position="70"/>
    </location>
</feature>
<keyword evidence="5" id="KW-0472">Membrane</keyword>
<dbReference type="InterPro" id="IPR000014">
    <property type="entry name" value="PAS"/>
</dbReference>
<dbReference type="PANTHER" id="PTHR24421">
    <property type="entry name" value="NITRATE/NITRITE SENSOR PROTEIN NARX-RELATED"/>
    <property type="match status" value="1"/>
</dbReference>
<dbReference type="Pfam" id="PF02518">
    <property type="entry name" value="HATPase_c"/>
    <property type="match status" value="1"/>
</dbReference>
<dbReference type="EMBL" id="JAGSPN010000007">
    <property type="protein sequence ID" value="MBR7782631.1"/>
    <property type="molecule type" value="Genomic_DNA"/>
</dbReference>
<name>A0A941DPP1_9BURK</name>
<dbReference type="PROSITE" id="PS50112">
    <property type="entry name" value="PAS"/>
    <property type="match status" value="1"/>
</dbReference>
<protein>
    <submittedName>
        <fullName evidence="8">PAS domain S-box protein</fullName>
    </submittedName>
</protein>
<dbReference type="InterPro" id="IPR050482">
    <property type="entry name" value="Sensor_HK_TwoCompSys"/>
</dbReference>
<dbReference type="RefSeq" id="WP_212687944.1">
    <property type="nucleotide sequence ID" value="NZ_JAGSPN010000007.1"/>
</dbReference>
<dbReference type="AlphaFoldDB" id="A0A941DPP1"/>
<keyword evidence="5" id="KW-0812">Transmembrane</keyword>
<dbReference type="GO" id="GO:0046983">
    <property type="term" value="F:protein dimerization activity"/>
    <property type="evidence" value="ECO:0007669"/>
    <property type="project" value="InterPro"/>
</dbReference>
<keyword evidence="1" id="KW-0808">Transferase</keyword>
<keyword evidence="4" id="KW-0175">Coiled coil</keyword>